<organism evidence="2 3">
    <name type="scientific">Limosilactobacillus pontis</name>
    <dbReference type="NCBI Taxonomy" id="35787"/>
    <lineage>
        <taxon>Bacteria</taxon>
        <taxon>Bacillati</taxon>
        <taxon>Bacillota</taxon>
        <taxon>Bacilli</taxon>
        <taxon>Lactobacillales</taxon>
        <taxon>Lactobacillaceae</taxon>
        <taxon>Limosilactobacillus</taxon>
    </lineage>
</organism>
<name>A0ABT7UWW1_9LACO</name>
<protein>
    <submittedName>
        <fullName evidence="2">Uncharacterized protein</fullName>
    </submittedName>
</protein>
<dbReference type="Proteomes" id="UP001529343">
    <property type="component" value="Unassembled WGS sequence"/>
</dbReference>
<accession>A0ABT7UWW1</accession>
<keyword evidence="3" id="KW-1185">Reference proteome</keyword>
<evidence type="ECO:0000313" key="3">
    <source>
        <dbReference type="Proteomes" id="UP001529343"/>
    </source>
</evidence>
<dbReference type="RefSeq" id="WP_289585881.1">
    <property type="nucleotide sequence ID" value="NZ_JAUDDW010000007.1"/>
</dbReference>
<gene>
    <name evidence="2" type="ORF">QUW44_03170</name>
</gene>
<feature type="compositionally biased region" description="Basic and acidic residues" evidence="1">
    <location>
        <begin position="189"/>
        <end position="202"/>
    </location>
</feature>
<sequence length="225" mass="25612">MNENELETPKVKFRSLYSDPENRTIRMVVDTPTGVVTIFEPTSDDIREIMQLDDMVAAFNQESSEENELDISGTTIMKELIPRLTDLDLDDMTDDEITEVINNLTVEGNVIMACLTSIVTHIYTIMLMNFENNLDLNNMAKMSEKMSDKAFGMYVNEAAKTDEGRRQMQEINKQASKVISLQDKTNANKSDKKAEADMKDATVLDPDNYQKSIEAQIDRFEDVDQ</sequence>
<evidence type="ECO:0000313" key="2">
    <source>
        <dbReference type="EMBL" id="MDM8266174.1"/>
    </source>
</evidence>
<comment type="caution">
    <text evidence="2">The sequence shown here is derived from an EMBL/GenBank/DDBJ whole genome shotgun (WGS) entry which is preliminary data.</text>
</comment>
<reference evidence="3" key="1">
    <citation type="submission" date="2023-06" db="EMBL/GenBank/DDBJ databases">
        <title>Identification and characterization of horizontal gene transfer across gut microbiota members of farm animals based on homology search.</title>
        <authorList>
            <person name="Zeman M."/>
            <person name="Kubasova T."/>
            <person name="Jahodarova E."/>
            <person name="Nykrynova M."/>
            <person name="Rychlik I."/>
        </authorList>
    </citation>
    <scope>NUCLEOTIDE SEQUENCE [LARGE SCALE GENOMIC DNA]</scope>
    <source>
        <strain evidence="3">161_Gplus</strain>
    </source>
</reference>
<dbReference type="EMBL" id="JAUDDW010000007">
    <property type="protein sequence ID" value="MDM8266174.1"/>
    <property type="molecule type" value="Genomic_DNA"/>
</dbReference>
<proteinExistence type="predicted"/>
<feature type="region of interest" description="Disordered" evidence="1">
    <location>
        <begin position="179"/>
        <end position="210"/>
    </location>
</feature>
<feature type="compositionally biased region" description="Polar residues" evidence="1">
    <location>
        <begin position="179"/>
        <end position="188"/>
    </location>
</feature>
<evidence type="ECO:0000256" key="1">
    <source>
        <dbReference type="SAM" id="MobiDB-lite"/>
    </source>
</evidence>